<sequence length="45" mass="5213">MSGNCEPTFIKITFRSIVRNITTGMCFTYFKNETILLAKTFFILT</sequence>
<dbReference type="EMBL" id="GBXM01027186">
    <property type="protein sequence ID" value="JAH81391.1"/>
    <property type="molecule type" value="Transcribed_RNA"/>
</dbReference>
<evidence type="ECO:0000313" key="1">
    <source>
        <dbReference type="EMBL" id="JAH81391.1"/>
    </source>
</evidence>
<organism evidence="1">
    <name type="scientific">Anguilla anguilla</name>
    <name type="common">European freshwater eel</name>
    <name type="synonym">Muraena anguilla</name>
    <dbReference type="NCBI Taxonomy" id="7936"/>
    <lineage>
        <taxon>Eukaryota</taxon>
        <taxon>Metazoa</taxon>
        <taxon>Chordata</taxon>
        <taxon>Craniata</taxon>
        <taxon>Vertebrata</taxon>
        <taxon>Euteleostomi</taxon>
        <taxon>Actinopterygii</taxon>
        <taxon>Neopterygii</taxon>
        <taxon>Teleostei</taxon>
        <taxon>Anguilliformes</taxon>
        <taxon>Anguillidae</taxon>
        <taxon>Anguilla</taxon>
    </lineage>
</organism>
<proteinExistence type="predicted"/>
<protein>
    <submittedName>
        <fullName evidence="1">Uncharacterized protein</fullName>
    </submittedName>
</protein>
<accession>A0A0E9VTQ7</accession>
<name>A0A0E9VTQ7_ANGAN</name>
<reference evidence="1" key="2">
    <citation type="journal article" date="2015" name="Fish Shellfish Immunol.">
        <title>Early steps in the European eel (Anguilla anguilla)-Vibrio vulnificus interaction in the gills: Role of the RtxA13 toxin.</title>
        <authorList>
            <person name="Callol A."/>
            <person name="Pajuelo D."/>
            <person name="Ebbesson L."/>
            <person name="Teles M."/>
            <person name="MacKenzie S."/>
            <person name="Amaro C."/>
        </authorList>
    </citation>
    <scope>NUCLEOTIDE SEQUENCE</scope>
</reference>
<dbReference type="AlphaFoldDB" id="A0A0E9VTQ7"/>
<reference evidence="1" key="1">
    <citation type="submission" date="2014-11" db="EMBL/GenBank/DDBJ databases">
        <authorList>
            <person name="Amaro Gonzalez C."/>
        </authorList>
    </citation>
    <scope>NUCLEOTIDE SEQUENCE</scope>
</reference>